<dbReference type="PANTHER" id="PTHR40980">
    <property type="entry name" value="PLUG DOMAIN-CONTAINING PROTEIN"/>
    <property type="match status" value="1"/>
</dbReference>
<dbReference type="InterPro" id="IPR008969">
    <property type="entry name" value="CarboxyPept-like_regulatory"/>
</dbReference>
<dbReference type="SUPFAM" id="SSF49464">
    <property type="entry name" value="Carboxypeptidase regulatory domain-like"/>
    <property type="match status" value="1"/>
</dbReference>
<feature type="signal peptide" evidence="9">
    <location>
        <begin position="1"/>
        <end position="19"/>
    </location>
</feature>
<dbReference type="RefSeq" id="WP_123127413.1">
    <property type="nucleotide sequence ID" value="NZ_RJJD01000008.1"/>
</dbReference>
<keyword evidence="9" id="KW-0732">Signal</keyword>
<feature type="domain" description="TonB-dependent receptor plug" evidence="10">
    <location>
        <begin position="164"/>
        <end position="245"/>
    </location>
</feature>
<dbReference type="InterPro" id="IPR012910">
    <property type="entry name" value="Plug_dom"/>
</dbReference>
<evidence type="ECO:0000313" key="12">
    <source>
        <dbReference type="EMBL" id="RNI25786.1"/>
    </source>
</evidence>
<evidence type="ECO:0000256" key="4">
    <source>
        <dbReference type="ARBA" id="ARBA00022692"/>
    </source>
</evidence>
<dbReference type="Gene3D" id="2.170.130.10">
    <property type="entry name" value="TonB-dependent receptor, plug domain"/>
    <property type="match status" value="1"/>
</dbReference>
<dbReference type="PANTHER" id="PTHR40980:SF4">
    <property type="entry name" value="TONB-DEPENDENT RECEPTOR-LIKE BETA-BARREL DOMAIN-CONTAINING PROTEIN"/>
    <property type="match status" value="1"/>
</dbReference>
<dbReference type="Pfam" id="PF14905">
    <property type="entry name" value="OMP_b-brl_3"/>
    <property type="match status" value="1"/>
</dbReference>
<evidence type="ECO:0000256" key="5">
    <source>
        <dbReference type="ARBA" id="ARBA00023136"/>
    </source>
</evidence>
<dbReference type="SUPFAM" id="SSF56935">
    <property type="entry name" value="Porins"/>
    <property type="match status" value="1"/>
</dbReference>
<dbReference type="GO" id="GO:0009279">
    <property type="term" value="C:cell outer membrane"/>
    <property type="evidence" value="ECO:0007669"/>
    <property type="project" value="UniProtKB-SubCell"/>
</dbReference>
<keyword evidence="6 7" id="KW-0998">Cell outer membrane</keyword>
<evidence type="ECO:0000259" key="10">
    <source>
        <dbReference type="Pfam" id="PF07715"/>
    </source>
</evidence>
<organism evidence="12 13">
    <name type="scientific">Rufibacter latericius</name>
    <dbReference type="NCBI Taxonomy" id="2487040"/>
    <lineage>
        <taxon>Bacteria</taxon>
        <taxon>Pseudomonadati</taxon>
        <taxon>Bacteroidota</taxon>
        <taxon>Cytophagia</taxon>
        <taxon>Cytophagales</taxon>
        <taxon>Hymenobacteraceae</taxon>
        <taxon>Rufibacter</taxon>
    </lineage>
</organism>
<dbReference type="InterPro" id="IPR039426">
    <property type="entry name" value="TonB-dep_rcpt-like"/>
</dbReference>
<dbReference type="AlphaFoldDB" id="A0A3M9MJW7"/>
<evidence type="ECO:0000256" key="6">
    <source>
        <dbReference type="ARBA" id="ARBA00023237"/>
    </source>
</evidence>
<keyword evidence="3 7" id="KW-1134">Transmembrane beta strand</keyword>
<dbReference type="EMBL" id="RJJD01000008">
    <property type="protein sequence ID" value="RNI25786.1"/>
    <property type="molecule type" value="Genomic_DNA"/>
</dbReference>
<evidence type="ECO:0000256" key="8">
    <source>
        <dbReference type="SAM" id="MobiDB-lite"/>
    </source>
</evidence>
<dbReference type="Proteomes" id="UP000272117">
    <property type="component" value="Unassembled WGS sequence"/>
</dbReference>
<proteinExistence type="inferred from homology"/>
<evidence type="ECO:0000256" key="3">
    <source>
        <dbReference type="ARBA" id="ARBA00022452"/>
    </source>
</evidence>
<evidence type="ECO:0000313" key="13">
    <source>
        <dbReference type="Proteomes" id="UP000272117"/>
    </source>
</evidence>
<dbReference type="Pfam" id="PF07715">
    <property type="entry name" value="Plug"/>
    <property type="match status" value="1"/>
</dbReference>
<comment type="caution">
    <text evidence="12">The sequence shown here is derived from an EMBL/GenBank/DDBJ whole genome shotgun (WGS) entry which is preliminary data.</text>
</comment>
<evidence type="ECO:0000256" key="1">
    <source>
        <dbReference type="ARBA" id="ARBA00004571"/>
    </source>
</evidence>
<feature type="domain" description="Outer membrane protein beta-barrel" evidence="11">
    <location>
        <begin position="401"/>
        <end position="814"/>
    </location>
</feature>
<dbReference type="InterPro" id="IPR036942">
    <property type="entry name" value="Beta-barrel_TonB_sf"/>
</dbReference>
<feature type="compositionally biased region" description="Basic and acidic residues" evidence="8">
    <location>
        <begin position="831"/>
        <end position="842"/>
    </location>
</feature>
<keyword evidence="12" id="KW-0675">Receptor</keyword>
<dbReference type="Gene3D" id="2.60.40.1120">
    <property type="entry name" value="Carboxypeptidase-like, regulatory domain"/>
    <property type="match status" value="1"/>
</dbReference>
<reference evidence="12 13" key="1">
    <citation type="submission" date="2018-11" db="EMBL/GenBank/DDBJ databases">
        <title>Rufibacter latericius sp. nov., isolated from water in Baiyang Lake.</title>
        <authorList>
            <person name="Yang Y."/>
        </authorList>
    </citation>
    <scope>NUCLEOTIDE SEQUENCE [LARGE SCALE GENOMIC DNA]</scope>
    <source>
        <strain evidence="12 13">R-22-1c-1</strain>
    </source>
</reference>
<protein>
    <submittedName>
        <fullName evidence="12">TonB-dependent receptor</fullName>
    </submittedName>
</protein>
<dbReference type="OrthoDB" id="905812at2"/>
<evidence type="ECO:0000256" key="9">
    <source>
        <dbReference type="SAM" id="SignalP"/>
    </source>
</evidence>
<evidence type="ECO:0000256" key="2">
    <source>
        <dbReference type="ARBA" id="ARBA00022448"/>
    </source>
</evidence>
<dbReference type="Pfam" id="PF13620">
    <property type="entry name" value="CarboxypepD_reg"/>
    <property type="match status" value="1"/>
</dbReference>
<sequence>MRHPFLIACLCLAAASLQAQTPSPAPTPSTVTASGGGVQRMASGKISGVVMDSTTNKPVEFATVSLVNAATGKPIDGTVTDDRGRFTLSRVAFGTYSVSVSFIGYESFTRTGVTVSDKDSEVVLGRIVLKPVQNKLKEVTVVGEKPLVEDKVDRMVYNAEQDITNIGGNASDVLKKVPSLTVDLDGNVQLRGSANVRVLINNKPSSIMANSVADALKQIPSDMIKTVEVITSPSAKYDAEGTAGIINIITKKNTMYGVNGSVSTSVGTRNSNGNANVNVRRGKVGFNASLGTHQQYNGKNESELHRITNPDTEGESTLNQLGESKRRGGGVYGQIGFDADLDSLNTVTGGVNVYRGYGRNQGLQHSQTSRANTFQEIENVMRGRNKNGSVDLNLGYTHIFKPQQELSVLAQWNKGANTSATDQDIFLNQNYALDTLLRNTNDGSNREMTFQVDYVHPFQNKTQLEIGTKGILRHAESDALYRSIRLSTEAEQLRPNQFTYDQDVYSTYASYGFKFLKNYNVKSGARFEYTNIDGQYIQPYQDPFTDNYYNFIPNILISRTIKSQTFRVGYTQRIQRPQIWYLNPYVNIIDAKNVSFGNPELEPELSHSYEFGYSNYFKTSSINLSLYWRQTNNAIESFRRVVGEPGALQPSDEVLWQQKDVAYTTYYNIGKNATYGLSFSGNTKPVPKWNIGGSFNLNYIKLQSNVADRIQSNAAMQYSVNANSGYDFGKGLAAQFFGSFSSPRPSIQGKFSGFYYSSFSVRKELWEKKGTLSIGVDNPFSKTIQFKSELANDYFLQNSINQNYNRSVRVSFSYRFGKMEMNQKPRRSKSIRNDDAKGGESN</sequence>
<comment type="subcellular location">
    <subcellularLocation>
        <location evidence="1 7">Cell outer membrane</location>
        <topology evidence="1 7">Multi-pass membrane protein</topology>
    </subcellularLocation>
</comment>
<accession>A0A3M9MJW7</accession>
<evidence type="ECO:0000256" key="7">
    <source>
        <dbReference type="PROSITE-ProRule" id="PRU01360"/>
    </source>
</evidence>
<dbReference type="PROSITE" id="PS52016">
    <property type="entry name" value="TONB_DEPENDENT_REC_3"/>
    <property type="match status" value="1"/>
</dbReference>
<keyword evidence="5 7" id="KW-0472">Membrane</keyword>
<keyword evidence="4 7" id="KW-0812">Transmembrane</keyword>
<dbReference type="Gene3D" id="2.40.170.20">
    <property type="entry name" value="TonB-dependent receptor, beta-barrel domain"/>
    <property type="match status" value="1"/>
</dbReference>
<keyword evidence="13" id="KW-1185">Reference proteome</keyword>
<name>A0A3M9MJW7_9BACT</name>
<gene>
    <name evidence="12" type="ORF">EFB08_13110</name>
</gene>
<keyword evidence="2 7" id="KW-0813">Transport</keyword>
<evidence type="ECO:0000259" key="11">
    <source>
        <dbReference type="Pfam" id="PF14905"/>
    </source>
</evidence>
<dbReference type="InterPro" id="IPR041700">
    <property type="entry name" value="OMP_b-brl_3"/>
</dbReference>
<dbReference type="InterPro" id="IPR037066">
    <property type="entry name" value="Plug_dom_sf"/>
</dbReference>
<feature type="chain" id="PRO_5018204771" evidence="9">
    <location>
        <begin position="20"/>
        <end position="842"/>
    </location>
</feature>
<feature type="region of interest" description="Disordered" evidence="8">
    <location>
        <begin position="821"/>
        <end position="842"/>
    </location>
</feature>
<comment type="similarity">
    <text evidence="7">Belongs to the TonB-dependent receptor family.</text>
</comment>